<sequence>MAAASGAHVRIARLTDDIEALLPFYCNGLGFNLFLRFRDHDGFDGAMLRPPDANAG</sequence>
<dbReference type="AlphaFoldDB" id="A0A8K0NMP2"/>
<evidence type="ECO:0000313" key="3">
    <source>
        <dbReference type="Proteomes" id="UP000811619"/>
    </source>
</evidence>
<reference evidence="2" key="1">
    <citation type="journal article" date="2020" name="bioRxiv">
        <title>Whole genome comparisons of ergot fungi reveals the divergence and evolution of species within the genus Claviceps are the result of varying mechanisms driving genome evolution and host range expansion.</title>
        <authorList>
            <person name="Wyka S.A."/>
            <person name="Mondo S.J."/>
            <person name="Liu M."/>
            <person name="Dettman J."/>
            <person name="Nalam V."/>
            <person name="Broders K.D."/>
        </authorList>
    </citation>
    <scope>NUCLEOTIDE SEQUENCE</scope>
    <source>
        <strain evidence="2">CCC 489</strain>
    </source>
</reference>
<dbReference type="EMBL" id="SRPY01000158">
    <property type="protein sequence ID" value="KAG5927774.1"/>
    <property type="molecule type" value="Genomic_DNA"/>
</dbReference>
<evidence type="ECO:0000313" key="2">
    <source>
        <dbReference type="EMBL" id="KAG5927774.1"/>
    </source>
</evidence>
<protein>
    <recommendedName>
        <fullName evidence="1">YycE-like N-terminal domain-containing protein</fullName>
    </recommendedName>
</protein>
<dbReference type="InterPro" id="IPR029068">
    <property type="entry name" value="Glyas_Bleomycin-R_OHBP_Dase"/>
</dbReference>
<gene>
    <name evidence="2" type="ORF">E4U42_001821</name>
</gene>
<comment type="caution">
    <text evidence="2">The sequence shown here is derived from an EMBL/GenBank/DDBJ whole genome shotgun (WGS) entry which is preliminary data.</text>
</comment>
<proteinExistence type="predicted"/>
<keyword evidence="3" id="KW-1185">Reference proteome</keyword>
<dbReference type="Pfam" id="PF22658">
    <property type="entry name" value="YycE-like_N"/>
    <property type="match status" value="1"/>
</dbReference>
<accession>A0A8K0NMP2</accession>
<feature type="domain" description="YycE-like N-terminal" evidence="1">
    <location>
        <begin position="9"/>
        <end position="53"/>
    </location>
</feature>
<dbReference type="OrthoDB" id="2338662at2759"/>
<dbReference type="SUPFAM" id="SSF54593">
    <property type="entry name" value="Glyoxalase/Bleomycin resistance protein/Dihydroxybiphenyl dioxygenase"/>
    <property type="match status" value="1"/>
</dbReference>
<dbReference type="Gene3D" id="3.10.180.10">
    <property type="entry name" value="2,3-Dihydroxybiphenyl 1,2-Dioxygenase, domain 1"/>
    <property type="match status" value="1"/>
</dbReference>
<evidence type="ECO:0000259" key="1">
    <source>
        <dbReference type="Pfam" id="PF22658"/>
    </source>
</evidence>
<dbReference type="InterPro" id="IPR058998">
    <property type="entry name" value="YycE-like_N"/>
</dbReference>
<name>A0A8K0NMP2_9HYPO</name>
<dbReference type="Proteomes" id="UP000811619">
    <property type="component" value="Unassembled WGS sequence"/>
</dbReference>
<organism evidence="2 3">
    <name type="scientific">Claviceps africana</name>
    <dbReference type="NCBI Taxonomy" id="83212"/>
    <lineage>
        <taxon>Eukaryota</taxon>
        <taxon>Fungi</taxon>
        <taxon>Dikarya</taxon>
        <taxon>Ascomycota</taxon>
        <taxon>Pezizomycotina</taxon>
        <taxon>Sordariomycetes</taxon>
        <taxon>Hypocreomycetidae</taxon>
        <taxon>Hypocreales</taxon>
        <taxon>Clavicipitaceae</taxon>
        <taxon>Claviceps</taxon>
    </lineage>
</organism>